<reference evidence="1" key="1">
    <citation type="submission" date="2024-01" db="EMBL/GenBank/DDBJ databases">
        <title>The diversity of rhizobia nodulating Mimosa spp. in eleven states of Brazil covering several biomes is determined by host plant, location, and edaphic factors.</title>
        <authorList>
            <person name="Rouws L."/>
            <person name="Barauna A."/>
            <person name="Beukes C."/>
            <person name="De Faria S.M."/>
            <person name="Gross E."/>
            <person name="Dos Reis Junior F.B."/>
            <person name="Simon M."/>
            <person name="Maluk M."/>
            <person name="Odee D.W."/>
            <person name="Kenicer G."/>
            <person name="Young J.P.W."/>
            <person name="Reis V.M."/>
            <person name="Zilli J."/>
            <person name="James E.K."/>
        </authorList>
    </citation>
    <scope>NUCLEOTIDE SEQUENCE</scope>
    <source>
        <strain evidence="1">JPY452</strain>
    </source>
</reference>
<organism evidence="1 2">
    <name type="scientific">Paraburkholderia unamae</name>
    <dbReference type="NCBI Taxonomy" id="219649"/>
    <lineage>
        <taxon>Bacteria</taxon>
        <taxon>Pseudomonadati</taxon>
        <taxon>Pseudomonadota</taxon>
        <taxon>Betaproteobacteria</taxon>
        <taxon>Burkholderiales</taxon>
        <taxon>Burkholderiaceae</taxon>
        <taxon>Paraburkholderia</taxon>
    </lineage>
</organism>
<keyword evidence="2" id="KW-1185">Reference proteome</keyword>
<accession>A0ACC6RTU3</accession>
<evidence type="ECO:0000313" key="1">
    <source>
        <dbReference type="EMBL" id="MEM5404862.1"/>
    </source>
</evidence>
<sequence>MRDDDRRALRHERFQRVANLLLADQRCASTRQPFERLLDDGFVFRVDRRERFVGVFVLFVNFLAVTALEAAGS</sequence>
<name>A0ACC6RTU3_9BURK</name>
<proteinExistence type="predicted"/>
<protein>
    <submittedName>
        <fullName evidence="1">Uncharacterized protein</fullName>
    </submittedName>
</protein>
<gene>
    <name evidence="1" type="ORF">VSR83_33415</name>
</gene>
<dbReference type="EMBL" id="JAYMRU010000034">
    <property type="protein sequence ID" value="MEM5404862.1"/>
    <property type="molecule type" value="Genomic_DNA"/>
</dbReference>
<dbReference type="Proteomes" id="UP001392318">
    <property type="component" value="Unassembled WGS sequence"/>
</dbReference>
<comment type="caution">
    <text evidence="1">The sequence shown here is derived from an EMBL/GenBank/DDBJ whole genome shotgun (WGS) entry which is preliminary data.</text>
</comment>
<evidence type="ECO:0000313" key="2">
    <source>
        <dbReference type="Proteomes" id="UP001392318"/>
    </source>
</evidence>